<feature type="compositionally biased region" description="Acidic residues" evidence="6">
    <location>
        <begin position="392"/>
        <end position="412"/>
    </location>
</feature>
<feature type="domain" description="Protein kinase" evidence="7">
    <location>
        <begin position="4"/>
        <end position="249"/>
    </location>
</feature>
<evidence type="ECO:0000256" key="1">
    <source>
        <dbReference type="ARBA" id="ARBA00022679"/>
    </source>
</evidence>
<dbReference type="PROSITE" id="PS00108">
    <property type="entry name" value="PROTEIN_KINASE_ST"/>
    <property type="match status" value="1"/>
</dbReference>
<keyword evidence="3 8" id="KW-0418">Kinase</keyword>
<name>A0AAW2VXY2_9LAMI</name>
<dbReference type="InterPro" id="IPR016024">
    <property type="entry name" value="ARM-type_fold"/>
</dbReference>
<dbReference type="GO" id="GO:0005524">
    <property type="term" value="F:ATP binding"/>
    <property type="evidence" value="ECO:0007669"/>
    <property type="project" value="UniProtKB-UniRule"/>
</dbReference>
<dbReference type="GO" id="GO:0000914">
    <property type="term" value="P:phragmoplast assembly"/>
    <property type="evidence" value="ECO:0007669"/>
    <property type="project" value="InterPro"/>
</dbReference>
<feature type="binding site" evidence="5">
    <location>
        <position position="33"/>
    </location>
    <ligand>
        <name>ATP</name>
        <dbReference type="ChEBI" id="CHEBI:30616"/>
    </ligand>
</feature>
<keyword evidence="4 5" id="KW-0067">ATP-binding</keyword>
<accession>A0AAW2VXY2</accession>
<dbReference type="InterPro" id="IPR011989">
    <property type="entry name" value="ARM-like"/>
</dbReference>
<dbReference type="SMART" id="SM00220">
    <property type="entry name" value="S_TKc"/>
    <property type="match status" value="1"/>
</dbReference>
<dbReference type="Pfam" id="PF23606">
    <property type="entry name" value="HEAT_ULK4"/>
    <property type="match status" value="1"/>
</dbReference>
<dbReference type="InterPro" id="IPR056981">
    <property type="entry name" value="HEAT_ULK4_RUNKEL"/>
</dbReference>
<dbReference type="InterPro" id="IPR017441">
    <property type="entry name" value="Protein_kinase_ATP_BS"/>
</dbReference>
<dbReference type="GO" id="GO:0004672">
    <property type="term" value="F:protein kinase activity"/>
    <property type="evidence" value="ECO:0007669"/>
    <property type="project" value="InterPro"/>
</dbReference>
<keyword evidence="2 5" id="KW-0547">Nucleotide-binding</keyword>
<dbReference type="Pfam" id="PF24970">
    <property type="entry name" value="ARM_RUK"/>
    <property type="match status" value="1"/>
</dbReference>
<reference evidence="8" key="1">
    <citation type="submission" date="2020-06" db="EMBL/GenBank/DDBJ databases">
        <authorList>
            <person name="Li T."/>
            <person name="Hu X."/>
            <person name="Zhang T."/>
            <person name="Song X."/>
            <person name="Zhang H."/>
            <person name="Dai N."/>
            <person name="Sheng W."/>
            <person name="Hou X."/>
            <person name="Wei L."/>
        </authorList>
    </citation>
    <scope>NUCLEOTIDE SEQUENCE</scope>
    <source>
        <strain evidence="8">KEN1</strain>
        <tissue evidence="8">Leaf</tissue>
    </source>
</reference>
<evidence type="ECO:0000256" key="5">
    <source>
        <dbReference type="PROSITE-ProRule" id="PRU10141"/>
    </source>
</evidence>
<feature type="compositionally biased region" description="Polar residues" evidence="6">
    <location>
        <begin position="415"/>
        <end position="427"/>
    </location>
</feature>
<dbReference type="InterPro" id="IPR011009">
    <property type="entry name" value="Kinase-like_dom_sf"/>
</dbReference>
<feature type="region of interest" description="Disordered" evidence="6">
    <location>
        <begin position="272"/>
        <end position="506"/>
    </location>
</feature>
<feature type="compositionally biased region" description="Low complexity" evidence="6">
    <location>
        <begin position="473"/>
        <end position="484"/>
    </location>
</feature>
<evidence type="ECO:0000256" key="3">
    <source>
        <dbReference type="ARBA" id="ARBA00022777"/>
    </source>
</evidence>
<dbReference type="SUPFAM" id="SSF48371">
    <property type="entry name" value="ARM repeat"/>
    <property type="match status" value="1"/>
</dbReference>
<gene>
    <name evidence="8" type="ORF">Slati_2790200</name>
</gene>
<keyword evidence="1" id="KW-0808">Transferase</keyword>
<feature type="compositionally biased region" description="Basic and acidic residues" evidence="6">
    <location>
        <begin position="364"/>
        <end position="374"/>
    </location>
</feature>
<evidence type="ECO:0000256" key="6">
    <source>
        <dbReference type="SAM" id="MobiDB-lite"/>
    </source>
</evidence>
<dbReference type="SUPFAM" id="SSF56112">
    <property type="entry name" value="Protein kinase-like (PK-like)"/>
    <property type="match status" value="1"/>
</dbReference>
<sequence length="1315" mass="146783">MNHYHIYEAIGRGKYSTVYKGRKKKTIEYYAIKSVDKSHRSKVLQEVRILHTLDHSNVLKFYSWYETSAHLWLVLEYCVGGDLMTLLQTAEWFSITNGLISRYLHSKGIIYCDLKPSNILLDENGHTKLCDFGLARKLSDISMTPSSQLPQAKRGTPCYMAPELFQDGGVHSYSSDFWALGCVLYECYTGRPPFVQKEFTQLAKSILLDAPPALPGSPTRPFVNLINSLLIKDPAERIQWPELCNHAFWRTKFVPLTLPPQPAFTNMIELSSEPRLTERNGDRPLRNKTLSNTCGKDSRGPSKQDENFTAGVKGEETPIRGVYSSRKPQTKASGRIPDGKDKDASNNMGGANLLRLSRIAKSNLQRENEKENYRRPLPNNSKNEAEVKIENNDMELDFNENTEDDGHDETEGSDIASSTAEDNLSTPSKHEGKPEEMNNIINQSDTSNTVDTPLFNESKGQENESSSDHMEESAAAATPPTASPQLKTPRTRDSDPVMPSRKFDKGSDAIPSLPFHAFPPSDFVKLPKDKLDVLYNRIVSILNGNVNGEKENVIRYLEILGTNAEAANVLTNGPIMLVIVKMLRQSKALALRVKLSSLIGLLIRHSTSIGDDLANSGILSALTDGLRDRQEKVRRFSMAAMGELLFYISTLNDAARDNNPQESPSKDSRPSSSWQVPNSLISLISSVLRKGEDDLTQLYSLRTIENISSHGGYWATRFTSQDVISNLCYIFRAPGKQESMRLTAGSCLVRLVRFSPSSIQQVIEKLPLKDITSSVFKGNQREQQICLNLLNMAMLGSHLLTNAGRHLLPLMEDKNLVSNLILLIEQGSEVLRGKALLFVALLCKNGKRCLSQFFCNARLLSTVDRLAKEKDKYVQHCLEVFVLSVVSTLPGLLESITGDIQQLLEAGVMGRFQVSTAEILQRTHSVVTPQVLQLVANLLKLTELPFQGRDDFQITLLRVLESISEEPTAVSNNPIIFIRQVLPGLTTLYKGNKDGDARFLCLKIFFDVMVLFLNEAFEDEQRPAEELKSVSNVHFLPLYPSLIEDEDPIPMYAQKLLVMLIESDYIKISDILHMKAVPQCFESLLGDFSTINVSNVMLCLALASAPELETRILSQLKVVRKIGNLLEFVHAKEMEDFIEPTLGLCRAFLLRSVSSRTGFVHSKQPTLLYDGPNESSADQQPSIKDIIDFGANVGVLLELSKSCEVNIADLASECLVLLFKAAPREATMNFLMNLYKVSVLLETGRHGTSHLVVERVLHALGFSCRQYLLHSMILSICTPDMAKIEAIISDLRGSNIKSIADASSRVAKELQRIHR</sequence>
<dbReference type="GO" id="GO:0008017">
    <property type="term" value="F:microtubule binding"/>
    <property type="evidence" value="ECO:0007669"/>
    <property type="project" value="InterPro"/>
</dbReference>
<proteinExistence type="predicted"/>
<organism evidence="8">
    <name type="scientific">Sesamum latifolium</name>
    <dbReference type="NCBI Taxonomy" id="2727402"/>
    <lineage>
        <taxon>Eukaryota</taxon>
        <taxon>Viridiplantae</taxon>
        <taxon>Streptophyta</taxon>
        <taxon>Embryophyta</taxon>
        <taxon>Tracheophyta</taxon>
        <taxon>Spermatophyta</taxon>
        <taxon>Magnoliopsida</taxon>
        <taxon>eudicotyledons</taxon>
        <taxon>Gunneridae</taxon>
        <taxon>Pentapetalae</taxon>
        <taxon>asterids</taxon>
        <taxon>lamiids</taxon>
        <taxon>Lamiales</taxon>
        <taxon>Pedaliaceae</taxon>
        <taxon>Sesamum</taxon>
    </lineage>
</organism>
<protein>
    <submittedName>
        <fullName evidence="8">Serine/threonine-protein kinase RUNKEL</fullName>
    </submittedName>
</protein>
<evidence type="ECO:0000259" key="7">
    <source>
        <dbReference type="PROSITE" id="PS50011"/>
    </source>
</evidence>
<feature type="compositionally biased region" description="Polar residues" evidence="6">
    <location>
        <begin position="439"/>
        <end position="451"/>
    </location>
</feature>
<evidence type="ECO:0000256" key="2">
    <source>
        <dbReference type="ARBA" id="ARBA00022741"/>
    </source>
</evidence>
<dbReference type="FunFam" id="3.30.200.20:FF:000042">
    <property type="entry name" value="Aurora kinase A"/>
    <property type="match status" value="1"/>
</dbReference>
<dbReference type="PANTHER" id="PTHR46562">
    <property type="entry name" value="SERINE/THREONINE-KINASE ULK4-LIKE PROTEIN-RELATED"/>
    <property type="match status" value="1"/>
</dbReference>
<dbReference type="EMBL" id="JACGWN010000009">
    <property type="protein sequence ID" value="KAL0434559.1"/>
    <property type="molecule type" value="Genomic_DNA"/>
</dbReference>
<dbReference type="InterPro" id="IPR056980">
    <property type="entry name" value="ARM_RUK"/>
</dbReference>
<dbReference type="CDD" id="cd14010">
    <property type="entry name" value="STKc_ULK4"/>
    <property type="match status" value="1"/>
</dbReference>
<dbReference type="PANTHER" id="PTHR46562:SF1">
    <property type="entry name" value="SERINE_THREONINE-PROTEIN KINASE ULK4"/>
    <property type="match status" value="1"/>
</dbReference>
<feature type="compositionally biased region" description="Basic and acidic residues" evidence="6">
    <location>
        <begin position="490"/>
        <end position="506"/>
    </location>
</feature>
<feature type="compositionally biased region" description="Basic and acidic residues" evidence="6">
    <location>
        <begin position="275"/>
        <end position="285"/>
    </location>
</feature>
<dbReference type="Gene3D" id="1.25.10.10">
    <property type="entry name" value="Leucine-rich Repeat Variant"/>
    <property type="match status" value="1"/>
</dbReference>
<dbReference type="PROSITE" id="PS50011">
    <property type="entry name" value="PROTEIN_KINASE_DOM"/>
    <property type="match status" value="1"/>
</dbReference>
<dbReference type="Gene3D" id="1.10.510.10">
    <property type="entry name" value="Transferase(Phosphotransferase) domain 1"/>
    <property type="match status" value="1"/>
</dbReference>
<reference evidence="8" key="2">
    <citation type="journal article" date="2024" name="Plant">
        <title>Genomic evolution and insights into agronomic trait innovations of Sesamum species.</title>
        <authorList>
            <person name="Miao H."/>
            <person name="Wang L."/>
            <person name="Qu L."/>
            <person name="Liu H."/>
            <person name="Sun Y."/>
            <person name="Le M."/>
            <person name="Wang Q."/>
            <person name="Wei S."/>
            <person name="Zheng Y."/>
            <person name="Lin W."/>
            <person name="Duan Y."/>
            <person name="Cao H."/>
            <person name="Xiong S."/>
            <person name="Wang X."/>
            <person name="Wei L."/>
            <person name="Li C."/>
            <person name="Ma Q."/>
            <person name="Ju M."/>
            <person name="Zhao R."/>
            <person name="Li G."/>
            <person name="Mu C."/>
            <person name="Tian Q."/>
            <person name="Mei H."/>
            <person name="Zhang T."/>
            <person name="Gao T."/>
            <person name="Zhang H."/>
        </authorList>
    </citation>
    <scope>NUCLEOTIDE SEQUENCE</scope>
    <source>
        <strain evidence="8">KEN1</strain>
    </source>
</reference>
<dbReference type="PROSITE" id="PS00107">
    <property type="entry name" value="PROTEIN_KINASE_ATP"/>
    <property type="match status" value="1"/>
</dbReference>
<dbReference type="InterPro" id="IPR008271">
    <property type="entry name" value="Ser/Thr_kinase_AS"/>
</dbReference>
<dbReference type="InterPro" id="IPR000719">
    <property type="entry name" value="Prot_kinase_dom"/>
</dbReference>
<feature type="compositionally biased region" description="Basic and acidic residues" evidence="6">
    <location>
        <begin position="296"/>
        <end position="306"/>
    </location>
</feature>
<dbReference type="Pfam" id="PF00069">
    <property type="entry name" value="Pkinase"/>
    <property type="match status" value="1"/>
</dbReference>
<evidence type="ECO:0000313" key="8">
    <source>
        <dbReference type="EMBL" id="KAL0434559.1"/>
    </source>
</evidence>
<comment type="caution">
    <text evidence="8">The sequence shown here is derived from an EMBL/GenBank/DDBJ whole genome shotgun (WGS) entry which is preliminary data.</text>
</comment>
<evidence type="ECO:0000256" key="4">
    <source>
        <dbReference type="ARBA" id="ARBA00022840"/>
    </source>
</evidence>
<dbReference type="InterPro" id="IPR044591">
    <property type="entry name" value="RUK"/>
</dbReference>
<feature type="compositionally biased region" description="Basic and acidic residues" evidence="6">
    <location>
        <begin position="459"/>
        <end position="472"/>
    </location>
</feature>